<keyword evidence="5 8" id="KW-0378">Hydrolase</keyword>
<comment type="subcellular location">
    <subcellularLocation>
        <location evidence="9">Cytoplasm</location>
    </subcellularLocation>
</comment>
<dbReference type="Pfam" id="PF08244">
    <property type="entry name" value="Glyco_hydro_32C"/>
    <property type="match status" value="1"/>
</dbReference>
<dbReference type="Gene3D" id="2.115.10.20">
    <property type="entry name" value="Glycosyl hydrolase domain, family 43"/>
    <property type="match status" value="1"/>
</dbReference>
<evidence type="ECO:0000256" key="9">
    <source>
        <dbReference type="RuleBase" id="RU365015"/>
    </source>
</evidence>
<evidence type="ECO:0000313" key="12">
    <source>
        <dbReference type="EMBL" id="MDT2598655.1"/>
    </source>
</evidence>
<accession>A0ABU3EUV7</accession>
<feature type="domain" description="Glycosyl hydrolase family 32 C-terminal" evidence="11">
    <location>
        <begin position="400"/>
        <end position="455"/>
    </location>
</feature>
<dbReference type="InterPro" id="IPR013320">
    <property type="entry name" value="ConA-like_dom_sf"/>
</dbReference>
<name>A0ABU3EUV7_9ENTE</name>
<dbReference type="InterPro" id="IPR018053">
    <property type="entry name" value="Glyco_hydro_32_AS"/>
</dbReference>
<dbReference type="Proteomes" id="UP001252875">
    <property type="component" value="Unassembled WGS sequence"/>
</dbReference>
<evidence type="ECO:0000256" key="6">
    <source>
        <dbReference type="ARBA" id="ARBA00023295"/>
    </source>
</evidence>
<comment type="pathway">
    <text evidence="1 9">Glycan biosynthesis; sucrose metabolism.</text>
</comment>
<keyword evidence="9" id="KW-0963">Cytoplasm</keyword>
<dbReference type="EC" id="3.2.1.26" evidence="3 8"/>
<organism evidence="12 13">
    <name type="scientific">Enterococcus hulanensis</name>
    <dbReference type="NCBI Taxonomy" id="2559929"/>
    <lineage>
        <taxon>Bacteria</taxon>
        <taxon>Bacillati</taxon>
        <taxon>Bacillota</taxon>
        <taxon>Bacilli</taxon>
        <taxon>Lactobacillales</taxon>
        <taxon>Enterococcaceae</taxon>
        <taxon>Enterococcus</taxon>
    </lineage>
</organism>
<dbReference type="CDD" id="cd18623">
    <property type="entry name" value="GH32_ScrB-like"/>
    <property type="match status" value="1"/>
</dbReference>
<evidence type="ECO:0000256" key="5">
    <source>
        <dbReference type="ARBA" id="ARBA00022801"/>
    </source>
</evidence>
<dbReference type="InterPro" id="IPR006232">
    <property type="entry name" value="Suc6P_hydrolase"/>
</dbReference>
<dbReference type="SUPFAM" id="SSF49899">
    <property type="entry name" value="Concanavalin A-like lectins/glucanases"/>
    <property type="match status" value="1"/>
</dbReference>
<evidence type="ECO:0000259" key="11">
    <source>
        <dbReference type="Pfam" id="PF08244"/>
    </source>
</evidence>
<protein>
    <recommendedName>
        <fullName evidence="4 8">Sucrose-6-phosphate hydrolase</fullName>
        <ecNumber evidence="3 8">3.2.1.26</ecNumber>
    </recommendedName>
    <alternativeName>
        <fullName evidence="7 9">Invertase</fullName>
    </alternativeName>
</protein>
<dbReference type="RefSeq" id="WP_311821089.1">
    <property type="nucleotide sequence ID" value="NZ_JARPYF010000001.1"/>
</dbReference>
<evidence type="ECO:0000256" key="1">
    <source>
        <dbReference type="ARBA" id="ARBA00004914"/>
    </source>
</evidence>
<comment type="function">
    <text evidence="9">Enables the bacterium to metabolize sucrose as a sole carbon source.</text>
</comment>
<dbReference type="Pfam" id="PF00251">
    <property type="entry name" value="Glyco_hydro_32N"/>
    <property type="match status" value="1"/>
</dbReference>
<dbReference type="GO" id="GO:0016787">
    <property type="term" value="F:hydrolase activity"/>
    <property type="evidence" value="ECO:0007669"/>
    <property type="project" value="UniProtKB-KW"/>
</dbReference>
<comment type="catalytic activity">
    <reaction evidence="8">
        <text>Hydrolysis of terminal non-reducing beta-D-fructofuranoside residues in beta-D-fructofuranosides.</text>
        <dbReference type="EC" id="3.2.1.26"/>
    </reaction>
</comment>
<sequence>MDRKSWQDKVGYHITPDYGLMNDPNGLIKFKDDYHVFYQLNPNGFVHKNKSWGHMVSTNMVDWEQQPIALHPDSWFDKDGVYSGCAIEHEEKIYLFYTGNVIDDGVNKSYQCGAVSEDGQRFEKLGPIMEHPVGYTRHVRDPKVFKSPFQADEWYMVLGAQTNDLKADLLVYKSSNLLEWEFLYNLRSDHDTELGYMLECPDLIKIDDQYVLIASPQGLKKEDYRFQNRYHSGYFICDFFEDGSIKLLQPFKELDHGFEFYAPQTFRDGNQNILYAWMGVMEDEQERLVPTIESSGWLHNLTIPRILELKEGELRQQPAAVLSQLREGKGNKMTFDKAGHFPLQSLQTEIILAFEKETDQLNLTLDRLFSLSFQLEEGVLSFTRQSWVTDEKEQRKRLFDGGMKEVRIFIDHSIVEIFINGGACVFSSRIFSRAGSTNELSFEFSKKTSSMSLQVFDLKTVDFSAKAINYV</sequence>
<evidence type="ECO:0000256" key="2">
    <source>
        <dbReference type="ARBA" id="ARBA00009902"/>
    </source>
</evidence>
<evidence type="ECO:0000313" key="13">
    <source>
        <dbReference type="Proteomes" id="UP001252875"/>
    </source>
</evidence>
<evidence type="ECO:0000259" key="10">
    <source>
        <dbReference type="Pfam" id="PF00251"/>
    </source>
</evidence>
<comment type="similarity">
    <text evidence="2 8">Belongs to the glycosyl hydrolase 32 family.</text>
</comment>
<dbReference type="InterPro" id="IPR013148">
    <property type="entry name" value="Glyco_hydro_32_N"/>
</dbReference>
<evidence type="ECO:0000256" key="4">
    <source>
        <dbReference type="ARBA" id="ARBA00019623"/>
    </source>
</evidence>
<reference evidence="12 13" key="1">
    <citation type="submission" date="2023-03" db="EMBL/GenBank/DDBJ databases">
        <authorList>
            <person name="Shen W."/>
            <person name="Cai J."/>
        </authorList>
    </citation>
    <scope>NUCLEOTIDE SEQUENCE [LARGE SCALE GENOMIC DNA]</scope>
    <source>
        <strain evidence="12 13">D6-4</strain>
    </source>
</reference>
<evidence type="ECO:0000256" key="7">
    <source>
        <dbReference type="ARBA" id="ARBA00033367"/>
    </source>
</evidence>
<dbReference type="InterPro" id="IPR001362">
    <property type="entry name" value="Glyco_hydro_32"/>
</dbReference>
<dbReference type="InterPro" id="IPR051214">
    <property type="entry name" value="GH32_Enzymes"/>
</dbReference>
<gene>
    <name evidence="12" type="ORF">P7D85_02645</name>
</gene>
<keyword evidence="13" id="KW-1185">Reference proteome</keyword>
<dbReference type="SMART" id="SM00640">
    <property type="entry name" value="Glyco_32"/>
    <property type="match status" value="1"/>
</dbReference>
<dbReference type="InterPro" id="IPR013189">
    <property type="entry name" value="Glyco_hydro_32_C"/>
</dbReference>
<dbReference type="Gene3D" id="2.60.120.560">
    <property type="entry name" value="Exo-inulinase, domain 1"/>
    <property type="match status" value="1"/>
</dbReference>
<comment type="caution">
    <text evidence="12">The sequence shown here is derived from an EMBL/GenBank/DDBJ whole genome shotgun (WGS) entry which is preliminary data.</text>
</comment>
<dbReference type="InterPro" id="IPR023296">
    <property type="entry name" value="Glyco_hydro_beta-prop_sf"/>
</dbReference>
<dbReference type="PANTHER" id="PTHR43101">
    <property type="entry name" value="BETA-FRUCTOSIDASE"/>
    <property type="match status" value="1"/>
</dbReference>
<keyword evidence="9" id="KW-0119">Carbohydrate metabolism</keyword>
<keyword evidence="6 8" id="KW-0326">Glycosidase</keyword>
<feature type="domain" description="Glycosyl hydrolase family 32 N-terminal" evidence="10">
    <location>
        <begin position="13"/>
        <end position="318"/>
    </location>
</feature>
<dbReference type="SUPFAM" id="SSF75005">
    <property type="entry name" value="Arabinanase/levansucrase/invertase"/>
    <property type="match status" value="1"/>
</dbReference>
<dbReference type="NCBIfam" id="TIGR01322">
    <property type="entry name" value="scrB_fam"/>
    <property type="match status" value="1"/>
</dbReference>
<dbReference type="EMBL" id="JARPYI010000001">
    <property type="protein sequence ID" value="MDT2598655.1"/>
    <property type="molecule type" value="Genomic_DNA"/>
</dbReference>
<dbReference type="PROSITE" id="PS00609">
    <property type="entry name" value="GLYCOSYL_HYDROL_F32"/>
    <property type="match status" value="1"/>
</dbReference>
<evidence type="ECO:0000256" key="8">
    <source>
        <dbReference type="RuleBase" id="RU362110"/>
    </source>
</evidence>
<dbReference type="PANTHER" id="PTHR43101:SF1">
    <property type="entry name" value="BETA-FRUCTOSIDASE"/>
    <property type="match status" value="1"/>
</dbReference>
<evidence type="ECO:0000256" key="3">
    <source>
        <dbReference type="ARBA" id="ARBA00012758"/>
    </source>
</evidence>
<proteinExistence type="inferred from homology"/>